<evidence type="ECO:0000313" key="4">
    <source>
        <dbReference type="Proteomes" id="UP001201273"/>
    </source>
</evidence>
<feature type="domain" description="Multidrug resistance protein MdtA-like alpha-helical hairpin" evidence="2">
    <location>
        <begin position="90"/>
        <end position="144"/>
    </location>
</feature>
<dbReference type="Gene3D" id="2.40.420.20">
    <property type="match status" value="1"/>
</dbReference>
<dbReference type="InterPro" id="IPR058624">
    <property type="entry name" value="MdtA-like_HH"/>
</dbReference>
<dbReference type="PANTHER" id="PTHR30469:SF20">
    <property type="entry name" value="EFFLUX RND TRANSPORTER PERIPLASMIC ADAPTOR SUBUNIT"/>
    <property type="match status" value="1"/>
</dbReference>
<dbReference type="InterPro" id="IPR006143">
    <property type="entry name" value="RND_pump_MFP"/>
</dbReference>
<dbReference type="Proteomes" id="UP001201273">
    <property type="component" value="Unassembled WGS sequence"/>
</dbReference>
<organism evidence="3 4">
    <name type="scientific">Motilimonas cestriensis</name>
    <dbReference type="NCBI Taxonomy" id="2742685"/>
    <lineage>
        <taxon>Bacteria</taxon>
        <taxon>Pseudomonadati</taxon>
        <taxon>Pseudomonadota</taxon>
        <taxon>Gammaproteobacteria</taxon>
        <taxon>Alteromonadales</taxon>
        <taxon>Alteromonadales genera incertae sedis</taxon>
        <taxon>Motilimonas</taxon>
    </lineage>
</organism>
<name>A0ABS8WE03_9GAMM</name>
<protein>
    <submittedName>
        <fullName evidence="3">Efflux RND transporter periplasmic adaptor subunit</fullName>
    </submittedName>
</protein>
<comment type="caution">
    <text evidence="3">The sequence shown here is derived from an EMBL/GenBank/DDBJ whole genome shotgun (WGS) entry which is preliminary data.</text>
</comment>
<reference evidence="3 4" key="1">
    <citation type="journal article" date="2022" name="Environ. Microbiol. Rep.">
        <title>Eco-phylogenetic analyses reveal divergent evolution of vitamin B12 metabolism in the marine bacterial family 'Psychromonadaceae'.</title>
        <authorList>
            <person name="Jin X."/>
            <person name="Yang Y."/>
            <person name="Cao H."/>
            <person name="Gao B."/>
            <person name="Zhao Z."/>
        </authorList>
    </citation>
    <scope>NUCLEOTIDE SEQUENCE [LARGE SCALE GENOMIC DNA]</scope>
    <source>
        <strain evidence="3 4">MKS20</strain>
    </source>
</reference>
<gene>
    <name evidence="3" type="ORF">K6Y31_13335</name>
</gene>
<keyword evidence="4" id="KW-1185">Reference proteome</keyword>
<dbReference type="Gene3D" id="2.40.50.100">
    <property type="match status" value="1"/>
</dbReference>
<evidence type="ECO:0000256" key="1">
    <source>
        <dbReference type="ARBA" id="ARBA00009477"/>
    </source>
</evidence>
<proteinExistence type="inferred from homology"/>
<accession>A0ABS8WE03</accession>
<dbReference type="NCBIfam" id="TIGR01730">
    <property type="entry name" value="RND_mfp"/>
    <property type="match status" value="1"/>
</dbReference>
<dbReference type="Gene3D" id="2.40.30.170">
    <property type="match status" value="1"/>
</dbReference>
<dbReference type="PANTHER" id="PTHR30469">
    <property type="entry name" value="MULTIDRUG RESISTANCE PROTEIN MDTA"/>
    <property type="match status" value="1"/>
</dbReference>
<dbReference type="Gene3D" id="1.10.287.470">
    <property type="entry name" value="Helix hairpin bin"/>
    <property type="match status" value="1"/>
</dbReference>
<evidence type="ECO:0000259" key="2">
    <source>
        <dbReference type="Pfam" id="PF25876"/>
    </source>
</evidence>
<sequence length="346" mass="38244">MLFLFACSQDKQAEQNKPDIKRPVKVTQLTLVNEALTRTLPGEVTAANRAVMSFQVNGAIAEILVRPGQEVKTGDVLAKLDNALYEQQSEIAKAEYNLAKVLYQRAEELVKRGVISRNDFDKNKQDFTVAQAALDLASNNLAYTELIAPYDSIVSARYKEAFEYVQAKEPVLAIQTESQIDVSFQLPEQYIGIYQNSPNQGDVEKISYGQVNVKFDSREQWYPAHITELSTLADNTTGSYTVVLRLPTPDKLNVFPGMSALVSISLPTQAESKLPKLPASAVINENGQTYVFRLLENEQKVEKVAVNLAEGRLVSGLTDGDLLVTAGANELTDGQTAVRWIKERGL</sequence>
<evidence type="ECO:0000313" key="3">
    <source>
        <dbReference type="EMBL" id="MCE2595789.1"/>
    </source>
</evidence>
<dbReference type="EMBL" id="JAIMJA010000013">
    <property type="protein sequence ID" value="MCE2595789.1"/>
    <property type="molecule type" value="Genomic_DNA"/>
</dbReference>
<dbReference type="Pfam" id="PF25876">
    <property type="entry name" value="HH_MFP_RND"/>
    <property type="match status" value="1"/>
</dbReference>
<dbReference type="SUPFAM" id="SSF111369">
    <property type="entry name" value="HlyD-like secretion proteins"/>
    <property type="match status" value="1"/>
</dbReference>
<comment type="similarity">
    <text evidence="1">Belongs to the membrane fusion protein (MFP) (TC 8.A.1) family.</text>
</comment>